<evidence type="ECO:0000256" key="5">
    <source>
        <dbReference type="ARBA" id="ARBA00022741"/>
    </source>
</evidence>
<feature type="transmembrane region" description="Helical" evidence="10">
    <location>
        <begin position="150"/>
        <end position="172"/>
    </location>
</feature>
<reference evidence="12 13" key="1">
    <citation type="submission" date="2019-02" db="EMBL/GenBank/DDBJ databases">
        <title>Sequencing the genomes of 1000 actinobacteria strains.</title>
        <authorList>
            <person name="Klenk H.-P."/>
        </authorList>
    </citation>
    <scope>NUCLEOTIDE SEQUENCE [LARGE SCALE GENOMIC DNA]</scope>
    <source>
        <strain evidence="12 13">DSM 18319</strain>
    </source>
</reference>
<dbReference type="GO" id="GO:0046983">
    <property type="term" value="F:protein dimerization activity"/>
    <property type="evidence" value="ECO:0007669"/>
    <property type="project" value="InterPro"/>
</dbReference>
<evidence type="ECO:0000256" key="2">
    <source>
        <dbReference type="ARBA" id="ARBA00012438"/>
    </source>
</evidence>
<comment type="catalytic activity">
    <reaction evidence="1">
        <text>ATP + protein L-histidine = ADP + protein N-phospho-L-histidine.</text>
        <dbReference type="EC" id="2.7.13.3"/>
    </reaction>
</comment>
<feature type="transmembrane region" description="Helical" evidence="10">
    <location>
        <begin position="47"/>
        <end position="70"/>
    </location>
</feature>
<keyword evidence="9" id="KW-0175">Coiled coil</keyword>
<evidence type="ECO:0000313" key="12">
    <source>
        <dbReference type="EMBL" id="RZU65587.1"/>
    </source>
</evidence>
<keyword evidence="10" id="KW-0812">Transmembrane</keyword>
<dbReference type="EMBL" id="SHLC01000001">
    <property type="protein sequence ID" value="RZU65587.1"/>
    <property type="molecule type" value="Genomic_DNA"/>
</dbReference>
<dbReference type="PANTHER" id="PTHR24421:SF10">
    <property type="entry name" value="NITRATE_NITRITE SENSOR PROTEIN NARQ"/>
    <property type="match status" value="1"/>
</dbReference>
<dbReference type="PANTHER" id="PTHR24421">
    <property type="entry name" value="NITRATE/NITRITE SENSOR PROTEIN NARX-RELATED"/>
    <property type="match status" value="1"/>
</dbReference>
<dbReference type="RefSeq" id="WP_130505921.1">
    <property type="nucleotide sequence ID" value="NZ_SHLC01000001.1"/>
</dbReference>
<organism evidence="12 13">
    <name type="scientific">Microterricola gilva</name>
    <dbReference type="NCBI Taxonomy" id="393267"/>
    <lineage>
        <taxon>Bacteria</taxon>
        <taxon>Bacillati</taxon>
        <taxon>Actinomycetota</taxon>
        <taxon>Actinomycetes</taxon>
        <taxon>Micrococcales</taxon>
        <taxon>Microbacteriaceae</taxon>
        <taxon>Microterricola</taxon>
    </lineage>
</organism>
<dbReference type="AlphaFoldDB" id="A0A4Q8ALZ5"/>
<protein>
    <recommendedName>
        <fullName evidence="2">histidine kinase</fullName>
        <ecNumber evidence="2">2.7.13.3</ecNumber>
    </recommendedName>
</protein>
<dbReference type="Gene3D" id="3.30.565.10">
    <property type="entry name" value="Histidine kinase-like ATPase, C-terminal domain"/>
    <property type="match status" value="1"/>
</dbReference>
<evidence type="ECO:0000256" key="3">
    <source>
        <dbReference type="ARBA" id="ARBA00022553"/>
    </source>
</evidence>
<dbReference type="EC" id="2.7.13.3" evidence="2"/>
<dbReference type="GO" id="GO:0005524">
    <property type="term" value="F:ATP binding"/>
    <property type="evidence" value="ECO:0007669"/>
    <property type="project" value="UniProtKB-KW"/>
</dbReference>
<proteinExistence type="predicted"/>
<dbReference type="InterPro" id="IPR011712">
    <property type="entry name" value="Sig_transdc_His_kin_sub3_dim/P"/>
</dbReference>
<dbReference type="CDD" id="cd16917">
    <property type="entry name" value="HATPase_UhpB-NarQ-NarX-like"/>
    <property type="match status" value="1"/>
</dbReference>
<feature type="transmembrane region" description="Helical" evidence="10">
    <location>
        <begin position="21"/>
        <end position="41"/>
    </location>
</feature>
<dbReference type="InterPro" id="IPR003594">
    <property type="entry name" value="HATPase_dom"/>
</dbReference>
<evidence type="ECO:0000256" key="4">
    <source>
        <dbReference type="ARBA" id="ARBA00022679"/>
    </source>
</evidence>
<dbReference type="Pfam" id="PF02518">
    <property type="entry name" value="HATPase_c"/>
    <property type="match status" value="1"/>
</dbReference>
<evidence type="ECO:0000256" key="9">
    <source>
        <dbReference type="SAM" id="Coils"/>
    </source>
</evidence>
<keyword evidence="8" id="KW-0902">Two-component regulatory system</keyword>
<keyword evidence="7" id="KW-0067">ATP-binding</keyword>
<dbReference type="SUPFAM" id="SSF55874">
    <property type="entry name" value="ATPase domain of HSP90 chaperone/DNA topoisomerase II/histidine kinase"/>
    <property type="match status" value="1"/>
</dbReference>
<feature type="transmembrane region" description="Helical" evidence="10">
    <location>
        <begin position="77"/>
        <end position="97"/>
    </location>
</feature>
<gene>
    <name evidence="12" type="ORF">EV379_1921</name>
</gene>
<evidence type="ECO:0000256" key="10">
    <source>
        <dbReference type="SAM" id="Phobius"/>
    </source>
</evidence>
<evidence type="ECO:0000259" key="11">
    <source>
        <dbReference type="SMART" id="SM00387"/>
    </source>
</evidence>
<dbReference type="OrthoDB" id="227596at2"/>
<keyword evidence="3" id="KW-0597">Phosphoprotein</keyword>
<dbReference type="Pfam" id="PF07730">
    <property type="entry name" value="HisKA_3"/>
    <property type="match status" value="1"/>
</dbReference>
<keyword evidence="10" id="KW-0472">Membrane</keyword>
<keyword evidence="10" id="KW-1133">Transmembrane helix</keyword>
<dbReference type="InterPro" id="IPR050482">
    <property type="entry name" value="Sensor_HK_TwoCompSys"/>
</dbReference>
<evidence type="ECO:0000256" key="1">
    <source>
        <dbReference type="ARBA" id="ARBA00000085"/>
    </source>
</evidence>
<dbReference type="Gene3D" id="1.20.5.1930">
    <property type="match status" value="1"/>
</dbReference>
<dbReference type="SMART" id="SM00387">
    <property type="entry name" value="HATPase_c"/>
    <property type="match status" value="1"/>
</dbReference>
<dbReference type="GO" id="GO:0000155">
    <property type="term" value="F:phosphorelay sensor kinase activity"/>
    <property type="evidence" value="ECO:0007669"/>
    <property type="project" value="InterPro"/>
</dbReference>
<name>A0A4Q8ALZ5_9MICO</name>
<dbReference type="GO" id="GO:0016020">
    <property type="term" value="C:membrane"/>
    <property type="evidence" value="ECO:0007669"/>
    <property type="project" value="InterPro"/>
</dbReference>
<dbReference type="InterPro" id="IPR036890">
    <property type="entry name" value="HATPase_C_sf"/>
</dbReference>
<evidence type="ECO:0000256" key="6">
    <source>
        <dbReference type="ARBA" id="ARBA00022777"/>
    </source>
</evidence>
<evidence type="ECO:0000256" key="8">
    <source>
        <dbReference type="ARBA" id="ARBA00023012"/>
    </source>
</evidence>
<sequence length="409" mass="43489">MTTTMPRSLGVAARYGQRHPRLVDILVAVSWVLMTTPTLLLTASTPAFGWVAGVAFGSVVILVALCLVLFRRRRPLFAFWVTFVITLPLALVSPDLLNLAAAYCVFAVAVYDSVRRAWLAASASAAVTVLVSVTYLFVDPPLSIPGMGTSRIGDVIAYAVTGLLVLLVALLWGQNSGNRRRYIAGLLEHARQLERERDQEAQLAALAERSRIARDVHDIVSHSLSVIVRLADGASAVYDTEPQRAKEAIGQLGGVARSSLTEMRRVIGVLESTPSSAAPQSGTGFDDLPRLIEVYRGIGLPVELELSGDTPPQSGVQVTVFRVVQEALTNALRHASAPTSVSVLVETGDDVDVTVRNDGAPLQQPAGGHVGRGLVGMHERAALYGGSLAAGPDGEGRWTVRLILPGAGR</sequence>
<feature type="coiled-coil region" evidence="9">
    <location>
        <begin position="183"/>
        <end position="210"/>
    </location>
</feature>
<evidence type="ECO:0000256" key="7">
    <source>
        <dbReference type="ARBA" id="ARBA00022840"/>
    </source>
</evidence>
<keyword evidence="4" id="KW-0808">Transferase</keyword>
<accession>A0A4Q8ALZ5</accession>
<dbReference type="Proteomes" id="UP000291483">
    <property type="component" value="Unassembled WGS sequence"/>
</dbReference>
<evidence type="ECO:0000313" key="13">
    <source>
        <dbReference type="Proteomes" id="UP000291483"/>
    </source>
</evidence>
<keyword evidence="5" id="KW-0547">Nucleotide-binding</keyword>
<feature type="domain" description="Histidine kinase/HSP90-like ATPase" evidence="11">
    <location>
        <begin position="315"/>
        <end position="408"/>
    </location>
</feature>
<keyword evidence="6 12" id="KW-0418">Kinase</keyword>
<comment type="caution">
    <text evidence="12">The sequence shown here is derived from an EMBL/GenBank/DDBJ whole genome shotgun (WGS) entry which is preliminary data.</text>
</comment>
<keyword evidence="13" id="KW-1185">Reference proteome</keyword>
<feature type="transmembrane region" description="Helical" evidence="10">
    <location>
        <begin position="117"/>
        <end position="138"/>
    </location>
</feature>